<evidence type="ECO:0000256" key="2">
    <source>
        <dbReference type="ARBA" id="ARBA00007208"/>
    </source>
</evidence>
<sequence length="240" mass="25921">MSYLVFIIATLPLAFVINSVKLPNHINVQGVSGTVWQGEIAQVVVNQNHIQKINTKLSFWSLFTLTPKVNIHFGNDILPGPQGELTLAISQSTLELSDVTLYVKANDIAQQLKLPLPVTAKGDAELQLSSITISLSTYECQQAQGNVNWIRAGVIAMKQNIKLGQFAADLSCEQGKLAATVSPNNDLGLSFTALVSAQRGKIAATGQGHLKPGAKFPEQLKSALPFLGRADAQGRYRLQF</sequence>
<evidence type="ECO:0000256" key="6">
    <source>
        <dbReference type="ARBA" id="ARBA00022519"/>
    </source>
</evidence>
<name>A0ABP3WCK7_9GAMM</name>
<protein>
    <recommendedName>
        <fullName evidence="3">Type II secretion system protein N</fullName>
    </recommendedName>
    <alternativeName>
        <fullName evidence="10">General secretion pathway protein N</fullName>
    </alternativeName>
</protein>
<dbReference type="Pfam" id="PF01203">
    <property type="entry name" value="T2SSN"/>
    <property type="match status" value="1"/>
</dbReference>
<keyword evidence="5" id="KW-1003">Cell membrane</keyword>
<keyword evidence="8" id="KW-0653">Protein transport</keyword>
<proteinExistence type="inferred from homology"/>
<evidence type="ECO:0000256" key="9">
    <source>
        <dbReference type="ARBA" id="ARBA00023136"/>
    </source>
</evidence>
<organism evidence="11 12">
    <name type="scientific">Colwellia asteriadis</name>
    <dbReference type="NCBI Taxonomy" id="517723"/>
    <lineage>
        <taxon>Bacteria</taxon>
        <taxon>Pseudomonadati</taxon>
        <taxon>Pseudomonadota</taxon>
        <taxon>Gammaproteobacteria</taxon>
        <taxon>Alteromonadales</taxon>
        <taxon>Colwelliaceae</taxon>
        <taxon>Colwellia</taxon>
    </lineage>
</organism>
<comment type="similarity">
    <text evidence="2">Belongs to the GSP N family.</text>
</comment>
<evidence type="ECO:0000256" key="3">
    <source>
        <dbReference type="ARBA" id="ARBA00021563"/>
    </source>
</evidence>
<evidence type="ECO:0000256" key="4">
    <source>
        <dbReference type="ARBA" id="ARBA00022448"/>
    </source>
</evidence>
<gene>
    <name evidence="11" type="primary">exeN</name>
    <name evidence="11" type="ORF">GCM10009111_05080</name>
</gene>
<evidence type="ECO:0000256" key="7">
    <source>
        <dbReference type="ARBA" id="ARBA00022692"/>
    </source>
</evidence>
<dbReference type="InterPro" id="IPR022792">
    <property type="entry name" value="T2SS_protein-GspN"/>
</dbReference>
<comment type="subcellular location">
    <subcellularLocation>
        <location evidence="1">Cell inner membrane</location>
    </subcellularLocation>
</comment>
<keyword evidence="6" id="KW-0997">Cell inner membrane</keyword>
<reference evidence="12" key="1">
    <citation type="journal article" date="2019" name="Int. J. Syst. Evol. Microbiol.">
        <title>The Global Catalogue of Microorganisms (GCM) 10K type strain sequencing project: providing services to taxonomists for standard genome sequencing and annotation.</title>
        <authorList>
            <consortium name="The Broad Institute Genomics Platform"/>
            <consortium name="The Broad Institute Genome Sequencing Center for Infectious Disease"/>
            <person name="Wu L."/>
            <person name="Ma J."/>
        </authorList>
    </citation>
    <scope>NUCLEOTIDE SEQUENCE [LARGE SCALE GENOMIC DNA]</scope>
    <source>
        <strain evidence="12">JCM 15608</strain>
    </source>
</reference>
<accession>A0ABP3WCK7</accession>
<keyword evidence="7" id="KW-0812">Transmembrane</keyword>
<keyword evidence="9" id="KW-0472">Membrane</keyword>
<evidence type="ECO:0000256" key="5">
    <source>
        <dbReference type="ARBA" id="ARBA00022475"/>
    </source>
</evidence>
<evidence type="ECO:0000256" key="8">
    <source>
        <dbReference type="ARBA" id="ARBA00022927"/>
    </source>
</evidence>
<evidence type="ECO:0000313" key="11">
    <source>
        <dbReference type="EMBL" id="GAA0811910.1"/>
    </source>
</evidence>
<evidence type="ECO:0000313" key="12">
    <source>
        <dbReference type="Proteomes" id="UP001500021"/>
    </source>
</evidence>
<dbReference type="Proteomes" id="UP001500021">
    <property type="component" value="Unassembled WGS sequence"/>
</dbReference>
<dbReference type="EMBL" id="BAAAFA010000001">
    <property type="protein sequence ID" value="GAA0811910.1"/>
    <property type="molecule type" value="Genomic_DNA"/>
</dbReference>
<comment type="caution">
    <text evidence="11">The sequence shown here is derived from an EMBL/GenBank/DDBJ whole genome shotgun (WGS) entry which is preliminary data.</text>
</comment>
<evidence type="ECO:0000256" key="10">
    <source>
        <dbReference type="ARBA" id="ARBA00030772"/>
    </source>
</evidence>
<keyword evidence="4" id="KW-0813">Transport</keyword>
<keyword evidence="12" id="KW-1185">Reference proteome</keyword>
<evidence type="ECO:0000256" key="1">
    <source>
        <dbReference type="ARBA" id="ARBA00004533"/>
    </source>
</evidence>